<keyword evidence="3" id="KW-1185">Reference proteome</keyword>
<reference evidence="2 3" key="1">
    <citation type="journal article" date="2018" name="MBio">
        <title>Comparative Genomics Reveals the Core Gene Toolbox for the Fungus-Insect Symbiosis.</title>
        <authorList>
            <person name="Wang Y."/>
            <person name="Stata M."/>
            <person name="Wang W."/>
            <person name="Stajich J.E."/>
            <person name="White M.M."/>
            <person name="Moncalvo J.M."/>
        </authorList>
    </citation>
    <scope>NUCLEOTIDE SEQUENCE [LARGE SCALE GENOMIC DNA]</scope>
    <source>
        <strain evidence="2 3">SWE-8-4</strain>
    </source>
</reference>
<evidence type="ECO:0000313" key="2">
    <source>
        <dbReference type="EMBL" id="PVU93877.1"/>
    </source>
</evidence>
<comment type="caution">
    <text evidence="2">The sequence shown here is derived from an EMBL/GenBank/DDBJ whole genome shotgun (WGS) entry which is preliminary data.</text>
</comment>
<name>A0A2T9YNH6_9FUNG</name>
<feature type="compositionally biased region" description="Polar residues" evidence="1">
    <location>
        <begin position="179"/>
        <end position="199"/>
    </location>
</feature>
<feature type="compositionally biased region" description="Polar residues" evidence="1">
    <location>
        <begin position="334"/>
        <end position="345"/>
    </location>
</feature>
<accession>A0A2T9YNH6</accession>
<protein>
    <submittedName>
        <fullName evidence="2">Uncharacterized protein</fullName>
    </submittedName>
</protein>
<dbReference type="AlphaFoldDB" id="A0A2T9YNH6"/>
<dbReference type="Proteomes" id="UP000245383">
    <property type="component" value="Unassembled WGS sequence"/>
</dbReference>
<feature type="region of interest" description="Disordered" evidence="1">
    <location>
        <begin position="213"/>
        <end position="235"/>
    </location>
</feature>
<feature type="region of interest" description="Disordered" evidence="1">
    <location>
        <begin position="167"/>
        <end position="199"/>
    </location>
</feature>
<proteinExistence type="predicted"/>
<evidence type="ECO:0000256" key="1">
    <source>
        <dbReference type="SAM" id="MobiDB-lite"/>
    </source>
</evidence>
<sequence>MQVDIKENLKNETQKKLVPKFLETDFFRSPIPEEEIKSIIYECPKFLGMKYTPPLLNEAATSAVLKNDAALYGIQMALAKLARPIDYYVHMKIKDPIIDPIGTCHPTTRIQGNEDLEFAHTMIELLFDVASSITQNRINSLHNSMEIPGRLGALLAAKKSIAISRKNKRSSLCPRKQTALGTTSATAQTPHNATPNTEDNSLRLMHLNQNYRQQLSQKHSREGIQDSVQESESREAKGFDGEKLYKFQKNKCEATYSKEIKYFFGREAKSNQLLSSANSSFALLQAKIKQGSQQCNHQGCCGFSSKKCNRAGKKRSTGVLQPVLYNTKEDRRSTSSSRFPETQQLCRGKEF</sequence>
<evidence type="ECO:0000313" key="3">
    <source>
        <dbReference type="Proteomes" id="UP000245383"/>
    </source>
</evidence>
<dbReference type="OrthoDB" id="5545891at2759"/>
<feature type="region of interest" description="Disordered" evidence="1">
    <location>
        <begin position="319"/>
        <end position="351"/>
    </location>
</feature>
<dbReference type="EMBL" id="MBFR01000110">
    <property type="protein sequence ID" value="PVU93877.1"/>
    <property type="molecule type" value="Genomic_DNA"/>
</dbReference>
<gene>
    <name evidence="2" type="ORF">BB561_002971</name>
</gene>
<organism evidence="2 3">
    <name type="scientific">Smittium simulii</name>
    <dbReference type="NCBI Taxonomy" id="133385"/>
    <lineage>
        <taxon>Eukaryota</taxon>
        <taxon>Fungi</taxon>
        <taxon>Fungi incertae sedis</taxon>
        <taxon>Zoopagomycota</taxon>
        <taxon>Kickxellomycotina</taxon>
        <taxon>Harpellomycetes</taxon>
        <taxon>Harpellales</taxon>
        <taxon>Legeriomycetaceae</taxon>
        <taxon>Smittium</taxon>
    </lineage>
</organism>